<dbReference type="Proteomes" id="UP000321201">
    <property type="component" value="Unassembled WGS sequence"/>
</dbReference>
<dbReference type="EMBL" id="VPFL01000013">
    <property type="protein sequence ID" value="TXF11443.1"/>
    <property type="molecule type" value="Genomic_DNA"/>
</dbReference>
<dbReference type="InterPro" id="IPR038695">
    <property type="entry name" value="Saro_0823-like_sf"/>
</dbReference>
<keyword evidence="1" id="KW-0732">Signal</keyword>
<evidence type="ECO:0000313" key="2">
    <source>
        <dbReference type="EMBL" id="TXF11443.1"/>
    </source>
</evidence>
<dbReference type="InterPro" id="IPR003795">
    <property type="entry name" value="DUF192"/>
</dbReference>
<name>A0A5C7EK88_9PROT</name>
<keyword evidence="3" id="KW-1185">Reference proteome</keyword>
<comment type="caution">
    <text evidence="2">The sequence shown here is derived from an EMBL/GenBank/DDBJ whole genome shotgun (WGS) entry which is preliminary data.</text>
</comment>
<accession>A0A5C7EK88</accession>
<dbReference type="InParanoid" id="A0A5C7EK88"/>
<protein>
    <submittedName>
        <fullName evidence="2">DUF192 domain-containing protein</fullName>
    </submittedName>
</protein>
<feature type="signal peptide" evidence="1">
    <location>
        <begin position="1"/>
        <end position="33"/>
    </location>
</feature>
<dbReference type="OrthoDB" id="5294123at2"/>
<proteinExistence type="predicted"/>
<dbReference type="PANTHER" id="PTHR37953">
    <property type="entry name" value="UPF0127 PROTEIN MJ1496"/>
    <property type="match status" value="1"/>
</dbReference>
<evidence type="ECO:0000256" key="1">
    <source>
        <dbReference type="SAM" id="SignalP"/>
    </source>
</evidence>
<dbReference type="Pfam" id="PF02643">
    <property type="entry name" value="DUF192"/>
    <property type="match status" value="1"/>
</dbReference>
<organism evidence="2 3">
    <name type="scientific">Pelomicrobium methylotrophicum</name>
    <dbReference type="NCBI Taxonomy" id="2602750"/>
    <lineage>
        <taxon>Bacteria</taxon>
        <taxon>Pseudomonadati</taxon>
        <taxon>Pseudomonadota</taxon>
        <taxon>Hydrogenophilia</taxon>
        <taxon>Hydrogenophilia incertae sedis</taxon>
        <taxon>Pelomicrobium</taxon>
    </lineage>
</organism>
<reference evidence="2 3" key="1">
    <citation type="submission" date="2019-08" db="EMBL/GenBank/DDBJ databases">
        <title>Pelomicrobium methylotrophicum gen. nov., sp. nov. a moderately thermophilic, facultatively anaerobic, lithoautotrophic and methylotrophic bacterium isolated from a terrestrial mud volcano.</title>
        <authorList>
            <person name="Slobodkina G.B."/>
            <person name="Merkel A.Y."/>
            <person name="Slobodkin A.I."/>
        </authorList>
    </citation>
    <scope>NUCLEOTIDE SEQUENCE [LARGE SCALE GENOMIC DNA]</scope>
    <source>
        <strain evidence="2 3">SM250</strain>
    </source>
</reference>
<dbReference type="AlphaFoldDB" id="A0A5C7EK88"/>
<evidence type="ECO:0000313" key="3">
    <source>
        <dbReference type="Proteomes" id="UP000321201"/>
    </source>
</evidence>
<gene>
    <name evidence="2" type="ORF">FR698_10050</name>
</gene>
<dbReference type="Gene3D" id="2.60.120.1140">
    <property type="entry name" value="Protein of unknown function DUF192"/>
    <property type="match status" value="1"/>
</dbReference>
<sequence>MGVRATLSVMTRARGADIAMALALFAAGSAADAAEWVTLSIKGHEVEAELAVTPAERARGLMGRRQLGPNQGMLFVYGVSAIQRMWMVNTVIPLSVAFIDEHGVIINIADMEPLSARVHSSEAPASYALEVNQGWFAARGIGPGDRVEGLDQAASRGSATRRK</sequence>
<feature type="chain" id="PRO_5023059962" evidence="1">
    <location>
        <begin position="34"/>
        <end position="163"/>
    </location>
</feature>
<dbReference type="PANTHER" id="PTHR37953:SF1">
    <property type="entry name" value="UPF0127 PROTEIN MJ1496"/>
    <property type="match status" value="1"/>
</dbReference>